<dbReference type="STRING" id="914234.M2RSB2"/>
<name>M2RSB2_CERS8</name>
<evidence type="ECO:0000256" key="2">
    <source>
        <dbReference type="SAM" id="SignalP"/>
    </source>
</evidence>
<evidence type="ECO:0000313" key="4">
    <source>
        <dbReference type="EMBL" id="EMD41332.1"/>
    </source>
</evidence>
<dbReference type="HOGENOM" id="CLU_033355_1_0_1"/>
<feature type="signal peptide" evidence="2">
    <location>
        <begin position="1"/>
        <end position="19"/>
    </location>
</feature>
<keyword evidence="1" id="KW-1133">Transmembrane helix</keyword>
<feature type="domain" description="FAS1" evidence="3">
    <location>
        <begin position="186"/>
        <end position="332"/>
    </location>
</feature>
<evidence type="ECO:0000313" key="5">
    <source>
        <dbReference type="Proteomes" id="UP000016930"/>
    </source>
</evidence>
<dbReference type="Gene3D" id="2.30.180.10">
    <property type="entry name" value="FAS1 domain"/>
    <property type="match status" value="2"/>
</dbReference>
<dbReference type="PROSITE" id="PS50213">
    <property type="entry name" value="FAS1"/>
    <property type="match status" value="2"/>
</dbReference>
<proteinExistence type="predicted"/>
<dbReference type="PANTHER" id="PTHR10900:SF77">
    <property type="entry name" value="FI19380P1"/>
    <property type="match status" value="1"/>
</dbReference>
<feature type="domain" description="FAS1" evidence="3">
    <location>
        <begin position="11"/>
        <end position="177"/>
    </location>
</feature>
<accession>M2RSB2</accession>
<keyword evidence="2" id="KW-0732">Signal</keyword>
<evidence type="ECO:0000259" key="3">
    <source>
        <dbReference type="PROSITE" id="PS50213"/>
    </source>
</evidence>
<dbReference type="InterPro" id="IPR000782">
    <property type="entry name" value="FAS1_domain"/>
</dbReference>
<organism evidence="4 5">
    <name type="scientific">Ceriporiopsis subvermispora (strain B)</name>
    <name type="common">White-rot fungus</name>
    <name type="synonym">Gelatoporia subvermispora</name>
    <dbReference type="NCBI Taxonomy" id="914234"/>
    <lineage>
        <taxon>Eukaryota</taxon>
        <taxon>Fungi</taxon>
        <taxon>Dikarya</taxon>
        <taxon>Basidiomycota</taxon>
        <taxon>Agaricomycotina</taxon>
        <taxon>Agaricomycetes</taxon>
        <taxon>Polyporales</taxon>
        <taxon>Gelatoporiaceae</taxon>
        <taxon>Gelatoporia</taxon>
    </lineage>
</organism>
<keyword evidence="1" id="KW-0812">Transmembrane</keyword>
<feature type="chain" id="PRO_5004024387" description="FAS1 domain-containing protein" evidence="2">
    <location>
        <begin position="20"/>
        <end position="424"/>
    </location>
</feature>
<dbReference type="SUPFAM" id="SSF82153">
    <property type="entry name" value="FAS1 domain"/>
    <property type="match status" value="2"/>
</dbReference>
<dbReference type="InterPro" id="IPR050904">
    <property type="entry name" value="Adhesion/Biosynth-related"/>
</dbReference>
<dbReference type="Proteomes" id="UP000016930">
    <property type="component" value="Unassembled WGS sequence"/>
</dbReference>
<dbReference type="EMBL" id="KB445791">
    <property type="protein sequence ID" value="EMD41332.1"/>
    <property type="molecule type" value="Genomic_DNA"/>
</dbReference>
<dbReference type="AlphaFoldDB" id="M2RSB2"/>
<feature type="transmembrane region" description="Helical" evidence="1">
    <location>
        <begin position="405"/>
        <end position="423"/>
    </location>
</feature>
<sequence length="424" mass="43149">MKSAILSAALLAAAPVVLAQSQNASFLTGLLTTLQSANLTSLISATTTFNSSGVGQGILAELSGGSPFVIFAPTNEAFSSAPSNITSNSRQLSDVLAYHIVNGNFSNTATTYPNVTLGRTFLNDSEVVHLEGGKAQVVAWATRADGHIHVLNQKNDSIVVNTTTFGNITINIVDHVLAVPQSLQGTVPTEDANTSLSQLPTFLGAVNVPFFNSSSNSSSSVSAFNLLNNGLHGFTFFAPNDSAVLAAQSNLTALASNSTALSNLFYNHLINDTTVYSPEFVGQSFTSAGGESFTFSINATGQYVTSGNTTALIIQPDVLLSSGVLHVIDRVLINTDFNSGAASSALASATSAAAQSTTETQPIGFSATASLSSAASGSGTNSGAGASGSNNAALVRFAGPGKAQMFALGMTVVGVLAGAFITVL</sequence>
<dbReference type="SMART" id="SM00554">
    <property type="entry name" value="FAS1"/>
    <property type="match status" value="2"/>
</dbReference>
<protein>
    <recommendedName>
        <fullName evidence="3">FAS1 domain-containing protein</fullName>
    </recommendedName>
</protein>
<dbReference type="OrthoDB" id="286301at2759"/>
<dbReference type="GO" id="GO:0005615">
    <property type="term" value="C:extracellular space"/>
    <property type="evidence" value="ECO:0007669"/>
    <property type="project" value="TreeGrafter"/>
</dbReference>
<keyword evidence="1" id="KW-0472">Membrane</keyword>
<gene>
    <name evidence="4" type="ORF">CERSUDRAFT_109929</name>
</gene>
<dbReference type="PANTHER" id="PTHR10900">
    <property type="entry name" value="PERIOSTIN-RELATED"/>
    <property type="match status" value="1"/>
</dbReference>
<dbReference type="InterPro" id="IPR036378">
    <property type="entry name" value="FAS1_dom_sf"/>
</dbReference>
<dbReference type="Pfam" id="PF02469">
    <property type="entry name" value="Fasciclin"/>
    <property type="match status" value="2"/>
</dbReference>
<reference evidence="4 5" key="1">
    <citation type="journal article" date="2012" name="Proc. Natl. Acad. Sci. U.S.A.">
        <title>Comparative genomics of Ceriporiopsis subvermispora and Phanerochaete chrysosporium provide insight into selective ligninolysis.</title>
        <authorList>
            <person name="Fernandez-Fueyo E."/>
            <person name="Ruiz-Duenas F.J."/>
            <person name="Ferreira P."/>
            <person name="Floudas D."/>
            <person name="Hibbett D.S."/>
            <person name="Canessa P."/>
            <person name="Larrondo L.F."/>
            <person name="James T.Y."/>
            <person name="Seelenfreund D."/>
            <person name="Lobos S."/>
            <person name="Polanco R."/>
            <person name="Tello M."/>
            <person name="Honda Y."/>
            <person name="Watanabe T."/>
            <person name="Watanabe T."/>
            <person name="Ryu J.S."/>
            <person name="Kubicek C.P."/>
            <person name="Schmoll M."/>
            <person name="Gaskell J."/>
            <person name="Hammel K.E."/>
            <person name="St John F.J."/>
            <person name="Vanden Wymelenberg A."/>
            <person name="Sabat G."/>
            <person name="Splinter BonDurant S."/>
            <person name="Syed K."/>
            <person name="Yadav J.S."/>
            <person name="Doddapaneni H."/>
            <person name="Subramanian V."/>
            <person name="Lavin J.L."/>
            <person name="Oguiza J.A."/>
            <person name="Perez G."/>
            <person name="Pisabarro A.G."/>
            <person name="Ramirez L."/>
            <person name="Santoyo F."/>
            <person name="Master E."/>
            <person name="Coutinho P.M."/>
            <person name="Henrissat B."/>
            <person name="Lombard V."/>
            <person name="Magnuson J.K."/>
            <person name="Kuees U."/>
            <person name="Hori C."/>
            <person name="Igarashi K."/>
            <person name="Samejima M."/>
            <person name="Held B.W."/>
            <person name="Barry K.W."/>
            <person name="LaButti K.M."/>
            <person name="Lapidus A."/>
            <person name="Lindquist E.A."/>
            <person name="Lucas S.M."/>
            <person name="Riley R."/>
            <person name="Salamov A.A."/>
            <person name="Hoffmeister D."/>
            <person name="Schwenk D."/>
            <person name="Hadar Y."/>
            <person name="Yarden O."/>
            <person name="de Vries R.P."/>
            <person name="Wiebenga A."/>
            <person name="Stenlid J."/>
            <person name="Eastwood D."/>
            <person name="Grigoriev I.V."/>
            <person name="Berka R.M."/>
            <person name="Blanchette R.A."/>
            <person name="Kersten P."/>
            <person name="Martinez A.T."/>
            <person name="Vicuna R."/>
            <person name="Cullen D."/>
        </authorList>
    </citation>
    <scope>NUCLEOTIDE SEQUENCE [LARGE SCALE GENOMIC DNA]</scope>
    <source>
        <strain evidence="4 5">B</strain>
    </source>
</reference>
<keyword evidence="5" id="KW-1185">Reference proteome</keyword>
<evidence type="ECO:0000256" key="1">
    <source>
        <dbReference type="SAM" id="Phobius"/>
    </source>
</evidence>